<dbReference type="EMBL" id="BMMZ01000014">
    <property type="protein sequence ID" value="GGL78935.1"/>
    <property type="molecule type" value="Genomic_DNA"/>
</dbReference>
<comment type="caution">
    <text evidence="1">The sequence shown here is derived from an EMBL/GenBank/DDBJ whole genome shotgun (WGS) entry which is preliminary data.</text>
</comment>
<dbReference type="RefSeq" id="WP_229670433.1">
    <property type="nucleotide sequence ID" value="NZ_BMMZ01000014.1"/>
</dbReference>
<dbReference type="AlphaFoldDB" id="A0A917W7A0"/>
<evidence type="ECO:0000313" key="1">
    <source>
        <dbReference type="EMBL" id="GGL78935.1"/>
    </source>
</evidence>
<reference evidence="1" key="2">
    <citation type="submission" date="2020-09" db="EMBL/GenBank/DDBJ databases">
        <authorList>
            <person name="Sun Q."/>
            <person name="Zhou Y."/>
        </authorList>
    </citation>
    <scope>NUCLEOTIDE SEQUENCE</scope>
    <source>
        <strain evidence="1">CGMCC 4.7306</strain>
    </source>
</reference>
<dbReference type="Gene3D" id="1.20.120.450">
    <property type="entry name" value="dinb family like domain"/>
    <property type="match status" value="1"/>
</dbReference>
<name>A0A917W7A0_9ACTN</name>
<proteinExistence type="predicted"/>
<dbReference type="InterPro" id="IPR007061">
    <property type="entry name" value="MST-like"/>
</dbReference>
<accession>A0A917W7A0</accession>
<dbReference type="SUPFAM" id="SSF109854">
    <property type="entry name" value="DinB/YfiT-like putative metalloenzymes"/>
    <property type="match status" value="1"/>
</dbReference>
<organism evidence="1 2">
    <name type="scientific">Microlunatus endophyticus</name>
    <dbReference type="NCBI Taxonomy" id="1716077"/>
    <lineage>
        <taxon>Bacteria</taxon>
        <taxon>Bacillati</taxon>
        <taxon>Actinomycetota</taxon>
        <taxon>Actinomycetes</taxon>
        <taxon>Propionibacteriales</taxon>
        <taxon>Propionibacteriaceae</taxon>
        <taxon>Microlunatus</taxon>
    </lineage>
</organism>
<dbReference type="InterPro" id="IPR034660">
    <property type="entry name" value="DinB/YfiT-like"/>
</dbReference>
<evidence type="ECO:0000313" key="2">
    <source>
        <dbReference type="Proteomes" id="UP000613840"/>
    </source>
</evidence>
<sequence length="179" mass="20469">MTDELDEHGRREPSIDGDEWTTLTEFLDLQRSFHWKVSGLNARQLARRHPPSAMTLAGMIKHLAFVEDDWFGTCLQGRRAREPWAGIDWSTSPDWDWDSAPGQEPQELLALWQESVEQSWATAAQAFAEGGLDRQAVKPWPDGRKPSLRWITIHMIEEYARHVGHADLLREAIDGEVGE</sequence>
<gene>
    <name evidence="1" type="ORF">GCM10011575_41630</name>
</gene>
<dbReference type="Proteomes" id="UP000613840">
    <property type="component" value="Unassembled WGS sequence"/>
</dbReference>
<dbReference type="Pfam" id="PF04978">
    <property type="entry name" value="MST"/>
    <property type="match status" value="1"/>
</dbReference>
<protein>
    <submittedName>
        <fullName evidence="1">Mini-circle protein</fullName>
    </submittedName>
</protein>
<keyword evidence="2" id="KW-1185">Reference proteome</keyword>
<reference evidence="1" key="1">
    <citation type="journal article" date="2014" name="Int. J. Syst. Evol. Microbiol.">
        <title>Complete genome sequence of Corynebacterium casei LMG S-19264T (=DSM 44701T), isolated from a smear-ripened cheese.</title>
        <authorList>
            <consortium name="US DOE Joint Genome Institute (JGI-PGF)"/>
            <person name="Walter F."/>
            <person name="Albersmeier A."/>
            <person name="Kalinowski J."/>
            <person name="Ruckert C."/>
        </authorList>
    </citation>
    <scope>NUCLEOTIDE SEQUENCE</scope>
    <source>
        <strain evidence="1">CGMCC 4.7306</strain>
    </source>
</reference>